<reference evidence="1" key="1">
    <citation type="submission" date="2024-02" db="EMBL/GenBank/DDBJ databases">
        <title>Metagenome Assembled Genome of Zalaria obscura JY119.</title>
        <authorList>
            <person name="Vighnesh L."/>
            <person name="Jagadeeshwari U."/>
            <person name="Venkata Ramana C."/>
            <person name="Sasikala C."/>
        </authorList>
    </citation>
    <scope>NUCLEOTIDE SEQUENCE</scope>
    <source>
        <strain evidence="1">JY119</strain>
    </source>
</reference>
<comment type="caution">
    <text evidence="1">The sequence shown here is derived from an EMBL/GenBank/DDBJ whole genome shotgun (WGS) entry which is preliminary data.</text>
</comment>
<protein>
    <submittedName>
        <fullName evidence="1">Uncharacterized protein</fullName>
    </submittedName>
</protein>
<evidence type="ECO:0000313" key="1">
    <source>
        <dbReference type="EMBL" id="KAK8220037.1"/>
    </source>
</evidence>
<organism evidence="1 2">
    <name type="scientific">Zalaria obscura</name>
    <dbReference type="NCBI Taxonomy" id="2024903"/>
    <lineage>
        <taxon>Eukaryota</taxon>
        <taxon>Fungi</taxon>
        <taxon>Dikarya</taxon>
        <taxon>Ascomycota</taxon>
        <taxon>Pezizomycotina</taxon>
        <taxon>Dothideomycetes</taxon>
        <taxon>Dothideomycetidae</taxon>
        <taxon>Dothideales</taxon>
        <taxon>Zalariaceae</taxon>
        <taxon>Zalaria</taxon>
    </lineage>
</organism>
<proteinExistence type="predicted"/>
<accession>A0ACC3SPR3</accession>
<gene>
    <name evidence="1" type="ORF">M8818_000453</name>
</gene>
<evidence type="ECO:0000313" key="2">
    <source>
        <dbReference type="Proteomes" id="UP001320706"/>
    </source>
</evidence>
<keyword evidence="2" id="KW-1185">Reference proteome</keyword>
<dbReference type="EMBL" id="JAMKPW020000002">
    <property type="protein sequence ID" value="KAK8220037.1"/>
    <property type="molecule type" value="Genomic_DNA"/>
</dbReference>
<sequence>MGQSVWWRTAQFGLPQEKHANEPAFLRRLRAQNSGNDDRHERQIARPRKPKDADDDDAPTYVIEESNDTLSKEEYEALVSGKGDAGEGSGNTTVKGKSTQDEPKASGALPPDGETDAPTSDGERKKQPAEAGIGSKKRKVAKVAKVVGRDDGEEENEKNDTSESVPKITKKPKKKAKAIKLSFGDE</sequence>
<name>A0ACC3SPR3_9PEZI</name>
<dbReference type="Proteomes" id="UP001320706">
    <property type="component" value="Unassembled WGS sequence"/>
</dbReference>